<dbReference type="Proteomes" id="UP000308730">
    <property type="component" value="Unassembled WGS sequence"/>
</dbReference>
<sequence length="325" mass="35528">MFSLPAAPATQTVIPDDQLTLPDGSPVIPVTETSKVMDKLLRLVYPVNMPSLDDVAEVAEVLLVGRKYQMSSAGMSVLSSAFDKFASSLPLRCFALACKFGMEDKARRAAKCLLTKKALSLKMSEDPSDMASVPEVEHVTAGALFRLQWYSRMRGNVAEFFQFIDRSHDDGTTEDSSQSPVSVPSPNDESEPTDDDTKLEPIIAGWLTFSAQLDRIPADLHVHSSIDSTVDLPAHKLVLALSSPVLADKIARSTARDDSDAGLPVICLSEDGEILQHLLQFCYGSFGSIIDSESLDLDSDMFVHIIRAAQRYSMDKIQFTPIISQ</sequence>
<keyword evidence="4" id="KW-1185">Reference proteome</keyword>
<evidence type="ECO:0000313" key="4">
    <source>
        <dbReference type="Proteomes" id="UP000308730"/>
    </source>
</evidence>
<proteinExistence type="predicted"/>
<feature type="region of interest" description="Disordered" evidence="1">
    <location>
        <begin position="169"/>
        <end position="197"/>
    </location>
</feature>
<comment type="caution">
    <text evidence="3">The sequence shown here is derived from an EMBL/GenBank/DDBJ whole genome shotgun (WGS) entry which is preliminary data.</text>
</comment>
<accession>A0A4V3XHX2</accession>
<evidence type="ECO:0000313" key="3">
    <source>
        <dbReference type="EMBL" id="THH27013.1"/>
    </source>
</evidence>
<dbReference type="InterPro" id="IPR000210">
    <property type="entry name" value="BTB/POZ_dom"/>
</dbReference>
<dbReference type="InterPro" id="IPR011333">
    <property type="entry name" value="SKP1/BTB/POZ_sf"/>
</dbReference>
<feature type="domain" description="BTB" evidence="2">
    <location>
        <begin position="229"/>
        <end position="317"/>
    </location>
</feature>
<dbReference type="AlphaFoldDB" id="A0A4V3XHX2"/>
<reference evidence="3 4" key="1">
    <citation type="submission" date="2019-02" db="EMBL/GenBank/DDBJ databases">
        <title>Genome sequencing of the rare red list fungi Antrodiella citrinella (Flaviporus citrinellus).</title>
        <authorList>
            <person name="Buettner E."/>
            <person name="Kellner H."/>
        </authorList>
    </citation>
    <scope>NUCLEOTIDE SEQUENCE [LARGE SCALE GENOMIC DNA]</scope>
    <source>
        <strain evidence="3 4">DSM 108506</strain>
    </source>
</reference>
<dbReference type="Gene3D" id="3.30.710.10">
    <property type="entry name" value="Potassium Channel Kv1.1, Chain A"/>
    <property type="match status" value="1"/>
</dbReference>
<organism evidence="3 4">
    <name type="scientific">Antrodiella citrinella</name>
    <dbReference type="NCBI Taxonomy" id="2447956"/>
    <lineage>
        <taxon>Eukaryota</taxon>
        <taxon>Fungi</taxon>
        <taxon>Dikarya</taxon>
        <taxon>Basidiomycota</taxon>
        <taxon>Agaricomycotina</taxon>
        <taxon>Agaricomycetes</taxon>
        <taxon>Polyporales</taxon>
        <taxon>Steccherinaceae</taxon>
        <taxon>Antrodiella</taxon>
    </lineage>
</organism>
<name>A0A4V3XHX2_9APHY</name>
<dbReference type="Pfam" id="PF00651">
    <property type="entry name" value="BTB"/>
    <property type="match status" value="1"/>
</dbReference>
<dbReference type="OrthoDB" id="3164835at2759"/>
<gene>
    <name evidence="3" type="ORF">EUX98_g7174</name>
</gene>
<evidence type="ECO:0000256" key="1">
    <source>
        <dbReference type="SAM" id="MobiDB-lite"/>
    </source>
</evidence>
<dbReference type="SUPFAM" id="SSF54695">
    <property type="entry name" value="POZ domain"/>
    <property type="match status" value="1"/>
</dbReference>
<dbReference type="EMBL" id="SGPM01000288">
    <property type="protein sequence ID" value="THH27013.1"/>
    <property type="molecule type" value="Genomic_DNA"/>
</dbReference>
<evidence type="ECO:0000259" key="2">
    <source>
        <dbReference type="Pfam" id="PF00651"/>
    </source>
</evidence>
<feature type="compositionally biased region" description="Low complexity" evidence="1">
    <location>
        <begin position="176"/>
        <end position="186"/>
    </location>
</feature>
<protein>
    <recommendedName>
        <fullName evidence="2">BTB domain-containing protein</fullName>
    </recommendedName>
</protein>
<dbReference type="CDD" id="cd18186">
    <property type="entry name" value="BTB_POZ_ZBTB_KLHL-like"/>
    <property type="match status" value="1"/>
</dbReference>